<feature type="domain" description="RING-type" evidence="5">
    <location>
        <begin position="12"/>
        <end position="55"/>
    </location>
</feature>
<dbReference type="AlphaFoldDB" id="A0A8C1N5G4"/>
<dbReference type="GO" id="GO:0008270">
    <property type="term" value="F:zinc ion binding"/>
    <property type="evidence" value="ECO:0007669"/>
    <property type="project" value="UniProtKB-KW"/>
</dbReference>
<dbReference type="PANTHER" id="PTHR25465:SF5">
    <property type="entry name" value="E3 UBIQUITIN_ISG15 LIGASE TRIM25-RELATED"/>
    <property type="match status" value="1"/>
</dbReference>
<evidence type="ECO:0000259" key="5">
    <source>
        <dbReference type="PROSITE" id="PS50089"/>
    </source>
</evidence>
<sequence length="164" mass="18635">MEGLLDSEEFCCSICLDLLKDPVAIPCGHSYCMECINDYWKKNDNLGVFSCPQCTETFSPRPVLNRNTILGDMVDKLKKLELLGNSHIYDNCIPGDMTCDFCTSIKQKAVKSCLVCLASYCQNHLQYSQNPSVAEVIFQSALHLKMNSFHFTEKFMQQSDEEYS</sequence>
<dbReference type="Ensembl" id="ENSCCRT00010095590.1">
    <property type="protein sequence ID" value="ENSCCRP00010086200.1"/>
    <property type="gene ID" value="ENSCCRG00010037609.1"/>
</dbReference>
<dbReference type="InterPro" id="IPR013083">
    <property type="entry name" value="Znf_RING/FYVE/PHD"/>
</dbReference>
<name>A0A8C1N5G4_CYPCA</name>
<accession>A0A8C1N5G4</accession>
<dbReference type="SMART" id="SM00184">
    <property type="entry name" value="RING"/>
    <property type="match status" value="1"/>
</dbReference>
<dbReference type="PANTHER" id="PTHR25465">
    <property type="entry name" value="B-BOX DOMAIN CONTAINING"/>
    <property type="match status" value="1"/>
</dbReference>
<dbReference type="Pfam" id="PF15227">
    <property type="entry name" value="zf-C3HC4_4"/>
    <property type="match status" value="1"/>
</dbReference>
<keyword evidence="2 4" id="KW-0863">Zinc-finger</keyword>
<dbReference type="InterPro" id="IPR017907">
    <property type="entry name" value="Znf_RING_CS"/>
</dbReference>
<protein>
    <recommendedName>
        <fullName evidence="5">RING-type domain-containing protein</fullName>
    </recommendedName>
</protein>
<evidence type="ECO:0000313" key="6">
    <source>
        <dbReference type="Ensembl" id="ENSCCRP00010086200.1"/>
    </source>
</evidence>
<organism evidence="6 7">
    <name type="scientific">Cyprinus carpio</name>
    <name type="common">Common carp</name>
    <dbReference type="NCBI Taxonomy" id="7962"/>
    <lineage>
        <taxon>Eukaryota</taxon>
        <taxon>Metazoa</taxon>
        <taxon>Chordata</taxon>
        <taxon>Craniata</taxon>
        <taxon>Vertebrata</taxon>
        <taxon>Euteleostomi</taxon>
        <taxon>Actinopterygii</taxon>
        <taxon>Neopterygii</taxon>
        <taxon>Teleostei</taxon>
        <taxon>Ostariophysi</taxon>
        <taxon>Cypriniformes</taxon>
        <taxon>Cyprinidae</taxon>
        <taxon>Cyprininae</taxon>
        <taxon>Cyprinus</taxon>
    </lineage>
</organism>
<evidence type="ECO:0000256" key="1">
    <source>
        <dbReference type="ARBA" id="ARBA00022723"/>
    </source>
</evidence>
<evidence type="ECO:0000256" key="3">
    <source>
        <dbReference type="ARBA" id="ARBA00022833"/>
    </source>
</evidence>
<proteinExistence type="predicted"/>
<keyword evidence="1" id="KW-0479">Metal-binding</keyword>
<dbReference type="SUPFAM" id="SSF57850">
    <property type="entry name" value="RING/U-box"/>
    <property type="match status" value="1"/>
</dbReference>
<dbReference type="InterPro" id="IPR001841">
    <property type="entry name" value="Znf_RING"/>
</dbReference>
<dbReference type="Gene3D" id="3.30.40.10">
    <property type="entry name" value="Zinc/RING finger domain, C3HC4 (zinc finger)"/>
    <property type="match status" value="1"/>
</dbReference>
<dbReference type="PROSITE" id="PS00518">
    <property type="entry name" value="ZF_RING_1"/>
    <property type="match status" value="1"/>
</dbReference>
<reference evidence="6" key="2">
    <citation type="submission" date="2025-09" db="UniProtKB">
        <authorList>
            <consortium name="Ensembl"/>
        </authorList>
    </citation>
    <scope>IDENTIFICATION</scope>
</reference>
<evidence type="ECO:0000256" key="4">
    <source>
        <dbReference type="PROSITE-ProRule" id="PRU00175"/>
    </source>
</evidence>
<dbReference type="Gene3D" id="4.10.830.40">
    <property type="match status" value="1"/>
</dbReference>
<dbReference type="PROSITE" id="PS50089">
    <property type="entry name" value="ZF_RING_2"/>
    <property type="match status" value="1"/>
</dbReference>
<reference evidence="6" key="1">
    <citation type="submission" date="2025-08" db="UniProtKB">
        <authorList>
            <consortium name="Ensembl"/>
        </authorList>
    </citation>
    <scope>IDENTIFICATION</scope>
</reference>
<keyword evidence="7" id="KW-1185">Reference proteome</keyword>
<dbReference type="Proteomes" id="UP000694427">
    <property type="component" value="Unplaced"/>
</dbReference>
<evidence type="ECO:0000313" key="7">
    <source>
        <dbReference type="Proteomes" id="UP000694427"/>
    </source>
</evidence>
<evidence type="ECO:0000256" key="2">
    <source>
        <dbReference type="ARBA" id="ARBA00022771"/>
    </source>
</evidence>
<dbReference type="InterPro" id="IPR051051">
    <property type="entry name" value="E3_ubiq-ligase_TRIM/RNF"/>
</dbReference>
<keyword evidence="3" id="KW-0862">Zinc</keyword>